<evidence type="ECO:0000256" key="2">
    <source>
        <dbReference type="ARBA" id="ARBA00022490"/>
    </source>
</evidence>
<keyword evidence="7" id="KW-1185">Reference proteome</keyword>
<dbReference type="InterPro" id="IPR016024">
    <property type="entry name" value="ARM-type_fold"/>
</dbReference>
<dbReference type="GO" id="GO:0003723">
    <property type="term" value="F:RNA binding"/>
    <property type="evidence" value="ECO:0007669"/>
    <property type="project" value="InterPro"/>
</dbReference>
<sequence length="490" mass="55027">MEHVGDGDGGGDRRGSSGRGRGRVGWPNDQHQQLRRPLNTSVNQQTAAVNEMNEMFSGVAMNDGAKKFELSAEAAEFVPRSFVPSQGVQQQQKQSWQRSSVQERLNVSRNQGQQHYGNHQQQQQYPYHVQQQMQYHHYGDSDNASQSYQRYEGGYDKNQGNRNSQNNRGEMDLPNLMAQLTTAMNTLTRNPDQFENLVVPLVCNIAPHLKVQASTIEIIDAIMQKCILDSNFRYSGARLCCHLDAADQSDNHSTFRTALFERCKEEQEIQKKVWPSLTEHTPDDEKKCHGLIMTLAELVAQMDSTGSGSALGKLLLELISITLKNPGPNSAKLICQSLKLAGQFLERDSTTNRQEIERVMHELTELVTNGRVDVHVGRMVNSVCELRTSNWGRIVSSHGPTPVDINQTNTQNQDNQNNQQFDEPVFYGPDGMVLSAEERRFCQDLANMDGDDGVVYGDMMAGQLDEDEEDDMIAAAYEEFLKMPPNNKAA</sequence>
<gene>
    <name evidence="6" type="ORF">HCN44_004228</name>
</gene>
<dbReference type="SUPFAM" id="SSF81995">
    <property type="entry name" value="beta-sandwich domain of Sec23/24"/>
    <property type="match status" value="1"/>
</dbReference>
<evidence type="ECO:0000313" key="6">
    <source>
        <dbReference type="EMBL" id="KAF7994756.1"/>
    </source>
</evidence>
<name>A0A834Y1A9_APHGI</name>
<dbReference type="SUPFAM" id="SSF48371">
    <property type="entry name" value="ARM repeat"/>
    <property type="match status" value="1"/>
</dbReference>
<feature type="domain" description="MIF4G" evidence="5">
    <location>
        <begin position="177"/>
        <end position="390"/>
    </location>
</feature>
<dbReference type="InterPro" id="IPR003890">
    <property type="entry name" value="MIF4G-like_typ-3"/>
</dbReference>
<accession>A0A834Y1A9</accession>
<feature type="compositionally biased region" description="Low complexity" evidence="4">
    <location>
        <begin position="84"/>
        <end position="102"/>
    </location>
</feature>
<feature type="region of interest" description="Disordered" evidence="4">
    <location>
        <begin position="139"/>
        <end position="170"/>
    </location>
</feature>
<dbReference type="PANTHER" id="PTHR23254">
    <property type="entry name" value="EIF4G DOMAIN PROTEIN"/>
    <property type="match status" value="1"/>
</dbReference>
<reference evidence="6 7" key="1">
    <citation type="submission" date="2020-08" db="EMBL/GenBank/DDBJ databases">
        <title>Aphidius gifuensis genome sequencing and assembly.</title>
        <authorList>
            <person name="Du Z."/>
        </authorList>
    </citation>
    <scope>NUCLEOTIDE SEQUENCE [LARGE SCALE GENOMIC DNA]</scope>
    <source>
        <strain evidence="6">YNYX2018</strain>
        <tissue evidence="6">Adults</tissue>
    </source>
</reference>
<feature type="compositionally biased region" description="Basic and acidic residues" evidence="4">
    <location>
        <begin position="1"/>
        <end position="15"/>
    </location>
</feature>
<dbReference type="InterPro" id="IPR051367">
    <property type="entry name" value="mRNA_TranslReg/HistoneTransl"/>
</dbReference>
<feature type="compositionally biased region" description="Low complexity" evidence="4">
    <location>
        <begin position="406"/>
        <end position="420"/>
    </location>
</feature>
<feature type="region of interest" description="Disordered" evidence="4">
    <location>
        <begin position="84"/>
        <end position="124"/>
    </location>
</feature>
<comment type="subcellular location">
    <subcellularLocation>
        <location evidence="1">Cytoplasm</location>
    </subcellularLocation>
</comment>
<dbReference type="Pfam" id="PF02854">
    <property type="entry name" value="MIF4G"/>
    <property type="match status" value="1"/>
</dbReference>
<proteinExistence type="predicted"/>
<dbReference type="OrthoDB" id="8171816at2759"/>
<dbReference type="Gene3D" id="1.25.40.180">
    <property type="match status" value="1"/>
</dbReference>
<evidence type="ECO:0000256" key="1">
    <source>
        <dbReference type="ARBA" id="ARBA00004496"/>
    </source>
</evidence>
<evidence type="ECO:0000256" key="3">
    <source>
        <dbReference type="ARBA" id="ARBA00022845"/>
    </source>
</evidence>
<dbReference type="GO" id="GO:0008494">
    <property type="term" value="F:translation activator activity"/>
    <property type="evidence" value="ECO:0007669"/>
    <property type="project" value="TreeGrafter"/>
</dbReference>
<dbReference type="AlphaFoldDB" id="A0A834Y1A9"/>
<organism evidence="6 7">
    <name type="scientific">Aphidius gifuensis</name>
    <name type="common">Parasitoid wasp</name>
    <dbReference type="NCBI Taxonomy" id="684658"/>
    <lineage>
        <taxon>Eukaryota</taxon>
        <taxon>Metazoa</taxon>
        <taxon>Ecdysozoa</taxon>
        <taxon>Arthropoda</taxon>
        <taxon>Hexapoda</taxon>
        <taxon>Insecta</taxon>
        <taxon>Pterygota</taxon>
        <taxon>Neoptera</taxon>
        <taxon>Endopterygota</taxon>
        <taxon>Hymenoptera</taxon>
        <taxon>Apocrita</taxon>
        <taxon>Ichneumonoidea</taxon>
        <taxon>Braconidae</taxon>
        <taxon>Aphidiinae</taxon>
        <taxon>Aphidius</taxon>
    </lineage>
</organism>
<dbReference type="SMART" id="SM00543">
    <property type="entry name" value="MIF4G"/>
    <property type="match status" value="1"/>
</dbReference>
<feature type="region of interest" description="Disordered" evidence="4">
    <location>
        <begin position="395"/>
        <end position="426"/>
    </location>
</feature>
<protein>
    <recommendedName>
        <fullName evidence="5">MIF4G domain-containing protein</fullName>
    </recommendedName>
</protein>
<dbReference type="GO" id="GO:0005737">
    <property type="term" value="C:cytoplasm"/>
    <property type="evidence" value="ECO:0007669"/>
    <property type="project" value="UniProtKB-SubCell"/>
</dbReference>
<dbReference type="GO" id="GO:0006446">
    <property type="term" value="P:regulation of translational initiation"/>
    <property type="evidence" value="ECO:0007669"/>
    <property type="project" value="TreeGrafter"/>
</dbReference>
<feature type="compositionally biased region" description="Low complexity" evidence="4">
    <location>
        <begin position="111"/>
        <end position="124"/>
    </location>
</feature>
<evidence type="ECO:0000256" key="4">
    <source>
        <dbReference type="SAM" id="MobiDB-lite"/>
    </source>
</evidence>
<dbReference type="Proteomes" id="UP000639338">
    <property type="component" value="Unassembled WGS sequence"/>
</dbReference>
<evidence type="ECO:0000313" key="7">
    <source>
        <dbReference type="Proteomes" id="UP000639338"/>
    </source>
</evidence>
<feature type="compositionally biased region" description="Low complexity" evidence="4">
    <location>
        <begin position="158"/>
        <end position="168"/>
    </location>
</feature>
<comment type="caution">
    <text evidence="6">The sequence shown here is derived from an EMBL/GenBank/DDBJ whole genome shotgun (WGS) entry which is preliminary data.</text>
</comment>
<evidence type="ECO:0000259" key="5">
    <source>
        <dbReference type="SMART" id="SM00543"/>
    </source>
</evidence>
<keyword evidence="2" id="KW-0963">Cytoplasm</keyword>
<keyword evidence="3" id="KW-0810">Translation regulation</keyword>
<dbReference type="PANTHER" id="PTHR23254:SF15">
    <property type="entry name" value="POLYADENYLATE-BINDING PROTEIN-INTERACTING PROTEIN 1"/>
    <property type="match status" value="1"/>
</dbReference>
<dbReference type="EMBL" id="JACMRX010000002">
    <property type="protein sequence ID" value="KAF7994756.1"/>
    <property type="molecule type" value="Genomic_DNA"/>
</dbReference>
<feature type="region of interest" description="Disordered" evidence="4">
    <location>
        <begin position="1"/>
        <end position="40"/>
    </location>
</feature>